<name>A0A1Y6CD35_9BACT</name>
<dbReference type="Pfam" id="PF14748">
    <property type="entry name" value="P5CR_dimer"/>
    <property type="match status" value="1"/>
</dbReference>
<accession>A0A1Y6CD35</accession>
<dbReference type="InterPro" id="IPR008927">
    <property type="entry name" value="6-PGluconate_DH-like_C_sf"/>
</dbReference>
<keyword evidence="2 4" id="KW-0521">NADP</keyword>
<dbReference type="GO" id="GO:0005737">
    <property type="term" value="C:cytoplasm"/>
    <property type="evidence" value="ECO:0007669"/>
    <property type="project" value="UniProtKB-SubCell"/>
</dbReference>
<evidence type="ECO:0000313" key="11">
    <source>
        <dbReference type="Proteomes" id="UP000192907"/>
    </source>
</evidence>
<proteinExistence type="inferred from homology"/>
<dbReference type="InterPro" id="IPR053790">
    <property type="entry name" value="P5CR-like_CS"/>
</dbReference>
<dbReference type="InterPro" id="IPR029036">
    <property type="entry name" value="P5CR_dimer"/>
</dbReference>
<comment type="catalytic activity">
    <reaction evidence="4 7">
        <text>L-proline + NADP(+) = (S)-1-pyrroline-5-carboxylate + NADPH + 2 H(+)</text>
        <dbReference type="Rhea" id="RHEA:14109"/>
        <dbReference type="ChEBI" id="CHEBI:15378"/>
        <dbReference type="ChEBI" id="CHEBI:17388"/>
        <dbReference type="ChEBI" id="CHEBI:57783"/>
        <dbReference type="ChEBI" id="CHEBI:58349"/>
        <dbReference type="ChEBI" id="CHEBI:60039"/>
        <dbReference type="EC" id="1.5.1.2"/>
    </reaction>
</comment>
<reference evidence="11" key="1">
    <citation type="submission" date="2017-04" db="EMBL/GenBank/DDBJ databases">
        <authorList>
            <person name="Varghese N."/>
            <person name="Submissions S."/>
        </authorList>
    </citation>
    <scope>NUCLEOTIDE SEQUENCE [LARGE SCALE GENOMIC DNA]</scope>
    <source>
        <strain evidence="11">RKEM611</strain>
    </source>
</reference>
<evidence type="ECO:0000259" key="8">
    <source>
        <dbReference type="Pfam" id="PF03807"/>
    </source>
</evidence>
<evidence type="ECO:0000256" key="7">
    <source>
        <dbReference type="RuleBase" id="RU003903"/>
    </source>
</evidence>
<dbReference type="AlphaFoldDB" id="A0A1Y6CD35"/>
<dbReference type="FunFam" id="1.10.3730.10:FF:000001">
    <property type="entry name" value="Pyrroline-5-carboxylate reductase"/>
    <property type="match status" value="1"/>
</dbReference>
<feature type="domain" description="Pyrroline-5-carboxylate reductase dimerisation" evidence="9">
    <location>
        <begin position="162"/>
        <end position="264"/>
    </location>
</feature>
<dbReference type="RefSeq" id="WP_132322006.1">
    <property type="nucleotide sequence ID" value="NZ_FWZT01000017.1"/>
</dbReference>
<comment type="catalytic activity">
    <reaction evidence="4">
        <text>L-proline + NAD(+) = (S)-1-pyrroline-5-carboxylate + NADH + 2 H(+)</text>
        <dbReference type="Rhea" id="RHEA:14105"/>
        <dbReference type="ChEBI" id="CHEBI:15378"/>
        <dbReference type="ChEBI" id="CHEBI:17388"/>
        <dbReference type="ChEBI" id="CHEBI:57540"/>
        <dbReference type="ChEBI" id="CHEBI:57945"/>
        <dbReference type="ChEBI" id="CHEBI:60039"/>
        <dbReference type="EC" id="1.5.1.2"/>
    </reaction>
</comment>
<comment type="similarity">
    <text evidence="1 4 7">Belongs to the pyrroline-5-carboxylate reductase family.</text>
</comment>
<dbReference type="PANTHER" id="PTHR11645:SF0">
    <property type="entry name" value="PYRROLINE-5-CARBOXYLATE REDUCTASE 3"/>
    <property type="match status" value="1"/>
</dbReference>
<dbReference type="GO" id="GO:0055129">
    <property type="term" value="P:L-proline biosynthetic process"/>
    <property type="evidence" value="ECO:0007669"/>
    <property type="project" value="UniProtKB-UniRule"/>
</dbReference>
<dbReference type="GO" id="GO:0004735">
    <property type="term" value="F:pyrroline-5-carboxylate reductase activity"/>
    <property type="evidence" value="ECO:0007669"/>
    <property type="project" value="UniProtKB-UniRule"/>
</dbReference>
<evidence type="ECO:0000259" key="9">
    <source>
        <dbReference type="Pfam" id="PF14748"/>
    </source>
</evidence>
<dbReference type="OrthoDB" id="9805754at2"/>
<evidence type="ECO:0000256" key="6">
    <source>
        <dbReference type="PIRSR" id="PIRSR000193-1"/>
    </source>
</evidence>
<sequence>MAKALTVIGLGNMGGSMVKGLLKSPLKDQHPLKVFDLHPDIKDQFAEMETCQGVEDLSLLGKDGECLIFCVKPHDLKSLAETLRGKIDPDCLVLSILAGVRIETIQEELDFQGGVVRAMPNIAATIGEAATAMCCNANCSKDQKELAERVFQAVGEAYWTKESLMDTVTGLSGSGPAYIYMVIEALTDGGVKMGLPRSLSQNLATQTVLGAAALVKHTGQHPAILKDQVTTPAGTTISALHELEERGLRSMFVSAVEKATDRSRFLGESR</sequence>
<dbReference type="EC" id="1.5.1.2" evidence="4 5"/>
<dbReference type="HAMAP" id="MF_01925">
    <property type="entry name" value="P5C_reductase"/>
    <property type="match status" value="1"/>
</dbReference>
<dbReference type="InterPro" id="IPR000304">
    <property type="entry name" value="Pyrroline-COOH_reductase"/>
</dbReference>
<evidence type="ECO:0000256" key="4">
    <source>
        <dbReference type="HAMAP-Rule" id="MF_01925"/>
    </source>
</evidence>
<organism evidence="10 11">
    <name type="scientific">Pseudobacteriovorax antillogorgiicola</name>
    <dbReference type="NCBI Taxonomy" id="1513793"/>
    <lineage>
        <taxon>Bacteria</taxon>
        <taxon>Pseudomonadati</taxon>
        <taxon>Bdellovibrionota</taxon>
        <taxon>Oligoflexia</taxon>
        <taxon>Oligoflexales</taxon>
        <taxon>Pseudobacteriovoracaceae</taxon>
        <taxon>Pseudobacteriovorax</taxon>
    </lineage>
</organism>
<protein>
    <recommendedName>
        <fullName evidence="4 5">Pyrroline-5-carboxylate reductase</fullName>
        <shortName evidence="4">P5C reductase</shortName>
        <shortName evidence="4">P5CR</shortName>
        <ecNumber evidence="4 5">1.5.1.2</ecNumber>
    </recommendedName>
    <alternativeName>
        <fullName evidence="4">PCA reductase</fullName>
    </alternativeName>
</protein>
<feature type="binding site" evidence="6">
    <location>
        <begin position="8"/>
        <end position="13"/>
    </location>
    <ligand>
        <name>NADP(+)</name>
        <dbReference type="ChEBI" id="CHEBI:58349"/>
    </ligand>
</feature>
<keyword evidence="4 7" id="KW-0641">Proline biosynthesis</keyword>
<dbReference type="SUPFAM" id="SSF51735">
    <property type="entry name" value="NAD(P)-binding Rossmann-fold domains"/>
    <property type="match status" value="1"/>
</dbReference>
<dbReference type="Pfam" id="PF03807">
    <property type="entry name" value="F420_oxidored"/>
    <property type="match status" value="1"/>
</dbReference>
<keyword evidence="4" id="KW-0963">Cytoplasm</keyword>
<dbReference type="PIRSF" id="PIRSF000193">
    <property type="entry name" value="Pyrrol-5-carb_rd"/>
    <property type="match status" value="1"/>
</dbReference>
<evidence type="ECO:0000256" key="5">
    <source>
        <dbReference type="NCBIfam" id="TIGR00112"/>
    </source>
</evidence>
<dbReference type="EMBL" id="FWZT01000017">
    <property type="protein sequence ID" value="SMF55406.1"/>
    <property type="molecule type" value="Genomic_DNA"/>
</dbReference>
<keyword evidence="3 4" id="KW-0560">Oxidoreductase</keyword>
<dbReference type="PROSITE" id="PS00521">
    <property type="entry name" value="P5CR"/>
    <property type="match status" value="1"/>
</dbReference>
<dbReference type="Gene3D" id="3.40.50.720">
    <property type="entry name" value="NAD(P)-binding Rossmann-like Domain"/>
    <property type="match status" value="1"/>
</dbReference>
<evidence type="ECO:0000256" key="3">
    <source>
        <dbReference type="ARBA" id="ARBA00023002"/>
    </source>
</evidence>
<dbReference type="UniPathway" id="UPA00098">
    <property type="reaction ID" value="UER00361"/>
</dbReference>
<evidence type="ECO:0000256" key="2">
    <source>
        <dbReference type="ARBA" id="ARBA00022857"/>
    </source>
</evidence>
<dbReference type="InterPro" id="IPR036291">
    <property type="entry name" value="NAD(P)-bd_dom_sf"/>
</dbReference>
<dbReference type="SUPFAM" id="SSF48179">
    <property type="entry name" value="6-phosphogluconate dehydrogenase C-terminal domain-like"/>
    <property type="match status" value="1"/>
</dbReference>
<comment type="subcellular location">
    <subcellularLocation>
        <location evidence="4">Cytoplasm</location>
    </subcellularLocation>
</comment>
<comment type="pathway">
    <text evidence="4 7">Amino-acid biosynthesis; L-proline biosynthesis; L-proline from L-glutamate 5-semialdehyde: step 1/1.</text>
</comment>
<feature type="domain" description="Pyrroline-5-carboxylate reductase catalytic N-terminal" evidence="8">
    <location>
        <begin position="6"/>
        <end position="99"/>
    </location>
</feature>
<keyword evidence="11" id="KW-1185">Reference proteome</keyword>
<dbReference type="PANTHER" id="PTHR11645">
    <property type="entry name" value="PYRROLINE-5-CARBOXYLATE REDUCTASE"/>
    <property type="match status" value="1"/>
</dbReference>
<comment type="function">
    <text evidence="4">Catalyzes the reduction of 1-pyrroline-5-carboxylate (PCA) to L-proline.</text>
</comment>
<evidence type="ECO:0000313" key="10">
    <source>
        <dbReference type="EMBL" id="SMF55406.1"/>
    </source>
</evidence>
<dbReference type="NCBIfam" id="TIGR00112">
    <property type="entry name" value="proC"/>
    <property type="match status" value="1"/>
</dbReference>
<keyword evidence="4 7" id="KW-0028">Amino-acid biosynthesis</keyword>
<dbReference type="Gene3D" id="1.10.3730.10">
    <property type="entry name" value="ProC C-terminal domain-like"/>
    <property type="match status" value="1"/>
</dbReference>
<dbReference type="STRING" id="1513793.SAMN06296036_117112"/>
<gene>
    <name evidence="4" type="primary">proC</name>
    <name evidence="10" type="ORF">SAMN06296036_117112</name>
</gene>
<evidence type="ECO:0000256" key="1">
    <source>
        <dbReference type="ARBA" id="ARBA00005525"/>
    </source>
</evidence>
<dbReference type="Proteomes" id="UP000192907">
    <property type="component" value="Unassembled WGS sequence"/>
</dbReference>
<dbReference type="InterPro" id="IPR028939">
    <property type="entry name" value="P5C_Rdtase_cat_N"/>
</dbReference>